<evidence type="ECO:0000313" key="3">
    <source>
        <dbReference type="Proteomes" id="UP000562045"/>
    </source>
</evidence>
<dbReference type="Pfam" id="PF13407">
    <property type="entry name" value="Peripla_BP_4"/>
    <property type="match status" value="1"/>
</dbReference>
<protein>
    <submittedName>
        <fullName evidence="2">Ribose transport system substrate-binding protein</fullName>
    </submittedName>
</protein>
<dbReference type="PROSITE" id="PS51257">
    <property type="entry name" value="PROKAR_LIPOPROTEIN"/>
    <property type="match status" value="1"/>
</dbReference>
<dbReference type="InterPro" id="IPR025997">
    <property type="entry name" value="SBP_2_dom"/>
</dbReference>
<dbReference type="Gene3D" id="3.40.50.2300">
    <property type="match status" value="2"/>
</dbReference>
<evidence type="ECO:0000313" key="2">
    <source>
        <dbReference type="EMBL" id="NYI44525.1"/>
    </source>
</evidence>
<organism evidence="2 3">
    <name type="scientific">Nocardioides aromaticivorans</name>
    <dbReference type="NCBI Taxonomy" id="200618"/>
    <lineage>
        <taxon>Bacteria</taxon>
        <taxon>Bacillati</taxon>
        <taxon>Actinomycetota</taxon>
        <taxon>Actinomycetes</taxon>
        <taxon>Propionibacteriales</taxon>
        <taxon>Nocardioidaceae</taxon>
        <taxon>Nocardioides</taxon>
    </lineage>
</organism>
<dbReference type="SUPFAM" id="SSF53822">
    <property type="entry name" value="Periplasmic binding protein-like I"/>
    <property type="match status" value="1"/>
</dbReference>
<dbReference type="AlphaFoldDB" id="A0A7Y9ZGQ8"/>
<comment type="caution">
    <text evidence="2">The sequence shown here is derived from an EMBL/GenBank/DDBJ whole genome shotgun (WGS) entry which is preliminary data.</text>
</comment>
<reference evidence="2 3" key="1">
    <citation type="submission" date="2020-07" db="EMBL/GenBank/DDBJ databases">
        <title>Sequencing the genomes of 1000 actinobacteria strains.</title>
        <authorList>
            <person name="Klenk H.-P."/>
        </authorList>
    </citation>
    <scope>NUCLEOTIDE SEQUENCE [LARGE SCALE GENOMIC DNA]</scope>
    <source>
        <strain evidence="2 3">DSM 15131</strain>
    </source>
</reference>
<dbReference type="EMBL" id="JACBZM010000001">
    <property type="protein sequence ID" value="NYI44525.1"/>
    <property type="molecule type" value="Genomic_DNA"/>
</dbReference>
<feature type="domain" description="Periplasmic binding protein" evidence="1">
    <location>
        <begin position="55"/>
        <end position="325"/>
    </location>
</feature>
<dbReference type="InterPro" id="IPR028082">
    <property type="entry name" value="Peripla_BP_I"/>
</dbReference>
<name>A0A7Y9ZGQ8_9ACTN</name>
<dbReference type="RefSeq" id="WP_179648358.1">
    <property type="nucleotide sequence ID" value="NZ_JACBZM010000001.1"/>
</dbReference>
<dbReference type="Proteomes" id="UP000562045">
    <property type="component" value="Unassembled WGS sequence"/>
</dbReference>
<evidence type="ECO:0000259" key="1">
    <source>
        <dbReference type="Pfam" id="PF13407"/>
    </source>
</evidence>
<proteinExistence type="predicted"/>
<accession>A0A7Y9ZGQ8</accession>
<gene>
    <name evidence="2" type="ORF">BJ993_001605</name>
</gene>
<sequence length="410" mass="43659">MELRIGSPGAARGWRHPLTSVAVVVALTLTGCSSSGGSGEGSGDGPLAGRTMAYTNATDAAPLYVTMRDGVKTAAEETGVELETYDNKLDAATVSQNATLIGQAKPDFVLSYNPIEGVYASIERIYQRADIPCIAVNTPGKDYCQWFNLSNPELCTDTAKAVGTVAKERGWTGDDTTVLLVNAASFGEQINNCNAYFYREIATWIPGLQVIDEIDELTTTTSILGDSMVQVDGQAQRAPSYDAVRRALSGIPADRNLVVYSVADDSTLGAWQAVDQAGRGGQTLTAGLGGSPEALDQLRTNPSWVAQGDMFIGHWGQYLMAMAAAIEDGVDLPFQTLAPEAVLTKDFAIEDSIVAPMTDYYRDGDPDAYQLPPLVPVADGETVFGTREVGNDYLADTGVLQLFGNVKDLR</sequence>